<dbReference type="Pfam" id="PF05746">
    <property type="entry name" value="DALR_1"/>
    <property type="match status" value="1"/>
</dbReference>
<dbReference type="SUPFAM" id="SSF52374">
    <property type="entry name" value="Nucleotidylyl transferase"/>
    <property type="match status" value="1"/>
</dbReference>
<dbReference type="InterPro" id="IPR001412">
    <property type="entry name" value="aa-tRNA-synth_I_CS"/>
</dbReference>
<dbReference type="AlphaFoldDB" id="A0A1F4TMZ9"/>
<dbReference type="EMBL" id="MEUI01000022">
    <property type="protein sequence ID" value="OGC34101.1"/>
    <property type="molecule type" value="Genomic_DNA"/>
</dbReference>
<dbReference type="GO" id="GO:0005524">
    <property type="term" value="F:ATP binding"/>
    <property type="evidence" value="ECO:0007669"/>
    <property type="project" value="UniProtKB-UniRule"/>
</dbReference>
<feature type="domain" description="DALR anticodon binding" evidence="13">
    <location>
        <begin position="404"/>
        <end position="517"/>
    </location>
</feature>
<dbReference type="GO" id="GO:0006420">
    <property type="term" value="P:arginyl-tRNA aminoacylation"/>
    <property type="evidence" value="ECO:0007669"/>
    <property type="project" value="UniProtKB-UniRule"/>
</dbReference>
<dbReference type="SMART" id="SM00836">
    <property type="entry name" value="DALR_1"/>
    <property type="match status" value="1"/>
</dbReference>
<keyword evidence="9 11" id="KW-0030">Aminoacyl-tRNA synthetase</keyword>
<evidence type="ECO:0000256" key="8">
    <source>
        <dbReference type="ARBA" id="ARBA00022917"/>
    </source>
</evidence>
<dbReference type="Pfam" id="PF00750">
    <property type="entry name" value="tRNA-synt_1d"/>
    <property type="match status" value="2"/>
</dbReference>
<dbReference type="Gene3D" id="3.40.50.620">
    <property type="entry name" value="HUPs"/>
    <property type="match status" value="1"/>
</dbReference>
<dbReference type="FunFam" id="3.40.50.620:FF:000062">
    <property type="entry name" value="Arginine--tRNA ligase"/>
    <property type="match status" value="1"/>
</dbReference>
<feature type="short sequence motif" description="'HIGH' region" evidence="11">
    <location>
        <begin position="122"/>
        <end position="132"/>
    </location>
</feature>
<dbReference type="SMART" id="SM01016">
    <property type="entry name" value="Arg_tRNA_synt_N"/>
    <property type="match status" value="1"/>
</dbReference>
<dbReference type="InterPro" id="IPR001278">
    <property type="entry name" value="Arg-tRNA-ligase"/>
</dbReference>
<dbReference type="HAMAP" id="MF_00123">
    <property type="entry name" value="Arg_tRNA_synth"/>
    <property type="match status" value="1"/>
</dbReference>
<comment type="subcellular location">
    <subcellularLocation>
        <location evidence="1 11">Cytoplasm</location>
    </subcellularLocation>
</comment>
<feature type="domain" description="Arginyl tRNA synthetase N-terminal" evidence="14">
    <location>
        <begin position="3"/>
        <end position="83"/>
    </location>
</feature>
<evidence type="ECO:0000313" key="15">
    <source>
        <dbReference type="EMBL" id="OGC34101.1"/>
    </source>
</evidence>
<evidence type="ECO:0000256" key="7">
    <source>
        <dbReference type="ARBA" id="ARBA00022840"/>
    </source>
</evidence>
<dbReference type="Proteomes" id="UP000177309">
    <property type="component" value="Unassembled WGS sequence"/>
</dbReference>
<evidence type="ECO:0000256" key="3">
    <source>
        <dbReference type="ARBA" id="ARBA00011245"/>
    </source>
</evidence>
<evidence type="ECO:0000256" key="11">
    <source>
        <dbReference type="HAMAP-Rule" id="MF_00123"/>
    </source>
</evidence>
<evidence type="ECO:0000259" key="14">
    <source>
        <dbReference type="SMART" id="SM01016"/>
    </source>
</evidence>
<gene>
    <name evidence="11" type="primary">argS</name>
    <name evidence="15" type="ORF">A2462_00995</name>
</gene>
<comment type="catalytic activity">
    <reaction evidence="10 11">
        <text>tRNA(Arg) + L-arginine + ATP = L-arginyl-tRNA(Arg) + AMP + diphosphate</text>
        <dbReference type="Rhea" id="RHEA:20301"/>
        <dbReference type="Rhea" id="RHEA-COMP:9658"/>
        <dbReference type="Rhea" id="RHEA-COMP:9673"/>
        <dbReference type="ChEBI" id="CHEBI:30616"/>
        <dbReference type="ChEBI" id="CHEBI:32682"/>
        <dbReference type="ChEBI" id="CHEBI:33019"/>
        <dbReference type="ChEBI" id="CHEBI:78442"/>
        <dbReference type="ChEBI" id="CHEBI:78513"/>
        <dbReference type="ChEBI" id="CHEBI:456215"/>
        <dbReference type="EC" id="6.1.1.19"/>
    </reaction>
</comment>
<name>A0A1F4TMZ9_UNCSA</name>
<dbReference type="SUPFAM" id="SSF55190">
    <property type="entry name" value="Arginyl-tRNA synthetase (ArgRS), N-terminal 'additional' domain"/>
    <property type="match status" value="1"/>
</dbReference>
<comment type="caution">
    <text evidence="15">The sequence shown here is derived from an EMBL/GenBank/DDBJ whole genome shotgun (WGS) entry which is preliminary data.</text>
</comment>
<dbReference type="FunFam" id="3.30.1360.70:FF:000003">
    <property type="entry name" value="Arginine--tRNA ligase"/>
    <property type="match status" value="1"/>
</dbReference>
<evidence type="ECO:0000256" key="9">
    <source>
        <dbReference type="ARBA" id="ARBA00023146"/>
    </source>
</evidence>
<dbReference type="InterPro" id="IPR014729">
    <property type="entry name" value="Rossmann-like_a/b/a_fold"/>
</dbReference>
<evidence type="ECO:0000256" key="2">
    <source>
        <dbReference type="ARBA" id="ARBA00005594"/>
    </source>
</evidence>
<dbReference type="InterPro" id="IPR008909">
    <property type="entry name" value="DALR_anticod-bd"/>
</dbReference>
<dbReference type="GO" id="GO:0004814">
    <property type="term" value="F:arginine-tRNA ligase activity"/>
    <property type="evidence" value="ECO:0007669"/>
    <property type="project" value="UniProtKB-UniRule"/>
</dbReference>
<dbReference type="Gene3D" id="3.30.1360.70">
    <property type="entry name" value="Arginyl tRNA synthetase N-terminal domain"/>
    <property type="match status" value="1"/>
</dbReference>
<dbReference type="PROSITE" id="PS00178">
    <property type="entry name" value="AA_TRNA_LIGASE_I"/>
    <property type="match status" value="1"/>
</dbReference>
<evidence type="ECO:0000256" key="5">
    <source>
        <dbReference type="ARBA" id="ARBA00022598"/>
    </source>
</evidence>
<dbReference type="PRINTS" id="PR01038">
    <property type="entry name" value="TRNASYNTHARG"/>
</dbReference>
<keyword evidence="8 11" id="KW-0648">Protein biosynthesis</keyword>
<reference evidence="15 16" key="1">
    <citation type="journal article" date="2016" name="Nat. Commun.">
        <title>Thousands of microbial genomes shed light on interconnected biogeochemical processes in an aquifer system.</title>
        <authorList>
            <person name="Anantharaman K."/>
            <person name="Brown C.T."/>
            <person name="Hug L.A."/>
            <person name="Sharon I."/>
            <person name="Castelle C.J."/>
            <person name="Probst A.J."/>
            <person name="Thomas B.C."/>
            <person name="Singh A."/>
            <person name="Wilkins M.J."/>
            <person name="Karaoz U."/>
            <person name="Brodie E.L."/>
            <person name="Williams K.H."/>
            <person name="Hubbard S.S."/>
            <person name="Banfield J.F."/>
        </authorList>
    </citation>
    <scope>NUCLEOTIDE SEQUENCE [LARGE SCALE GENOMIC DNA]</scope>
</reference>
<evidence type="ECO:0000313" key="16">
    <source>
        <dbReference type="Proteomes" id="UP000177309"/>
    </source>
</evidence>
<keyword evidence="5 11" id="KW-0436">Ligase</keyword>
<sequence>MKHKIAEIVKKSLKDYQDLPEIAIDIPRNKNFGDYSCNIALILAKKLEQNPREIASKLVEKLKEDSLFEKVAIAGPGFINFTLKEAIIQDTVKEVIKQDHDWGKLATRNPQPETVLLEYVSANPTGPLHVGHGRWAVVGDAIARLLRAAGYEVKTEYYVNNVGNQIDKLIASVKAAKDGKPTPEGGYGGAYIQEIAKQKAENSEEILASIIEEQKKTLGQLGVAFDNWFDESQLHDKNEVKLGVAKLHDLGMTFEEGGAIWFKSQELGDDKNRVLIRENGNSTYFSADIAYHLNKFSRADHLIDIWGTDHHGYVARLKAALKVMGLPVDKFEVIIGQLVTLYRGKEAIRMSKRTGEMVTLQEVVDEIGTDATRFFFSATDVNSHLDFDLELAKKKSNDNPVFYVQYAHARVCSILEKNKTAGLPDCQTTSLKDLKNPAERALMLKLISWPDIVQVAARLRHPQMVTEYGKELAALFHSFYEQCQVLGNPARVILVDASRIVLRNVLEMLAISAPEKM</sequence>
<evidence type="ECO:0000256" key="4">
    <source>
        <dbReference type="ARBA" id="ARBA00022490"/>
    </source>
</evidence>
<comment type="similarity">
    <text evidence="2 11 12">Belongs to the class-I aminoacyl-tRNA synthetase family.</text>
</comment>
<keyword evidence="7 11" id="KW-0067">ATP-binding</keyword>
<protein>
    <recommendedName>
        <fullName evidence="11">Arginine--tRNA ligase</fullName>
        <ecNumber evidence="11">6.1.1.19</ecNumber>
    </recommendedName>
    <alternativeName>
        <fullName evidence="11">Arginyl-tRNA synthetase</fullName>
        <shortName evidence="11">ArgRS</shortName>
    </alternativeName>
</protein>
<proteinExistence type="inferred from homology"/>
<accession>A0A1F4TMZ9</accession>
<evidence type="ECO:0000256" key="1">
    <source>
        <dbReference type="ARBA" id="ARBA00004496"/>
    </source>
</evidence>
<keyword evidence="4 11" id="KW-0963">Cytoplasm</keyword>
<dbReference type="GO" id="GO:0005737">
    <property type="term" value="C:cytoplasm"/>
    <property type="evidence" value="ECO:0007669"/>
    <property type="project" value="UniProtKB-SubCell"/>
</dbReference>
<organism evidence="15 16">
    <name type="scientific">candidate division WOR-1 bacterium RIFOXYC2_FULL_41_25</name>
    <dbReference type="NCBI Taxonomy" id="1802586"/>
    <lineage>
        <taxon>Bacteria</taxon>
        <taxon>Bacillati</taxon>
        <taxon>Saganbacteria</taxon>
    </lineage>
</organism>
<dbReference type="PANTHER" id="PTHR11956:SF5">
    <property type="entry name" value="ARGININE--TRNA LIGASE, CYTOPLASMIC"/>
    <property type="match status" value="1"/>
</dbReference>
<dbReference type="InterPro" id="IPR036695">
    <property type="entry name" value="Arg-tRNA-synth_N_sf"/>
</dbReference>
<dbReference type="InterPro" id="IPR009080">
    <property type="entry name" value="tRNAsynth_Ia_anticodon-bd"/>
</dbReference>
<dbReference type="SUPFAM" id="SSF47323">
    <property type="entry name" value="Anticodon-binding domain of a subclass of class I aminoacyl-tRNA synthetases"/>
    <property type="match status" value="1"/>
</dbReference>
<dbReference type="Gene3D" id="1.10.730.10">
    <property type="entry name" value="Isoleucyl-tRNA Synthetase, Domain 1"/>
    <property type="match status" value="1"/>
</dbReference>
<dbReference type="InterPro" id="IPR035684">
    <property type="entry name" value="ArgRS_core"/>
</dbReference>
<evidence type="ECO:0000256" key="10">
    <source>
        <dbReference type="ARBA" id="ARBA00049339"/>
    </source>
</evidence>
<comment type="subunit">
    <text evidence="3 11">Monomer.</text>
</comment>
<evidence type="ECO:0000259" key="13">
    <source>
        <dbReference type="SMART" id="SM00836"/>
    </source>
</evidence>
<dbReference type="PANTHER" id="PTHR11956">
    <property type="entry name" value="ARGINYL-TRNA SYNTHETASE"/>
    <property type="match status" value="1"/>
</dbReference>
<evidence type="ECO:0000256" key="12">
    <source>
        <dbReference type="RuleBase" id="RU363038"/>
    </source>
</evidence>
<dbReference type="NCBIfam" id="TIGR00456">
    <property type="entry name" value="argS"/>
    <property type="match status" value="1"/>
</dbReference>
<keyword evidence="6 11" id="KW-0547">Nucleotide-binding</keyword>
<dbReference type="FunFam" id="1.10.730.10:FF:000008">
    <property type="entry name" value="Arginine--tRNA ligase"/>
    <property type="match status" value="1"/>
</dbReference>
<dbReference type="InterPro" id="IPR005148">
    <property type="entry name" value="Arg-tRNA-synth_N"/>
</dbReference>
<dbReference type="CDD" id="cd00671">
    <property type="entry name" value="ArgRS_core"/>
    <property type="match status" value="1"/>
</dbReference>
<dbReference type="EC" id="6.1.1.19" evidence="11"/>
<dbReference type="Pfam" id="PF03485">
    <property type="entry name" value="Arg_tRNA_synt_N"/>
    <property type="match status" value="1"/>
</dbReference>
<evidence type="ECO:0000256" key="6">
    <source>
        <dbReference type="ARBA" id="ARBA00022741"/>
    </source>
</evidence>